<comment type="caution">
    <text evidence="3">The sequence shown here is derived from an EMBL/GenBank/DDBJ whole genome shotgun (WGS) entry which is preliminary data.</text>
</comment>
<sequence>MHNNEFIPFDCSTLYIGIPGSSLLMSVVVGCYSLMVRHLKSATLRGSAAGPPDAFRARTGEVRVTINSKQTKPPGHSAESVRYQDVEHAGLEILKTAPKRRTIQICTDSQAVLMAIESSKVKSRLVLGCKKILNDLASCNRVILTWVPGYSGVPGNEEADILARVGSIGYPIRPEPIFKGPYSMGLSTMKELLNKEFEKSWQEAPALMLVTAPTHLQRAVDGVKVKAF</sequence>
<accession>A0AAV8XR32</accession>
<keyword evidence="1" id="KW-0812">Transmembrane</keyword>
<organism evidence="3 4">
    <name type="scientific">Aromia moschata</name>
    <dbReference type="NCBI Taxonomy" id="1265417"/>
    <lineage>
        <taxon>Eukaryota</taxon>
        <taxon>Metazoa</taxon>
        <taxon>Ecdysozoa</taxon>
        <taxon>Arthropoda</taxon>
        <taxon>Hexapoda</taxon>
        <taxon>Insecta</taxon>
        <taxon>Pterygota</taxon>
        <taxon>Neoptera</taxon>
        <taxon>Endopterygota</taxon>
        <taxon>Coleoptera</taxon>
        <taxon>Polyphaga</taxon>
        <taxon>Cucujiformia</taxon>
        <taxon>Chrysomeloidea</taxon>
        <taxon>Cerambycidae</taxon>
        <taxon>Cerambycinae</taxon>
        <taxon>Callichromatini</taxon>
        <taxon>Aromia</taxon>
    </lineage>
</organism>
<feature type="domain" description="RNase H type-1" evidence="2">
    <location>
        <begin position="1"/>
        <end position="168"/>
    </location>
</feature>
<evidence type="ECO:0000313" key="3">
    <source>
        <dbReference type="EMBL" id="KAJ8941502.1"/>
    </source>
</evidence>
<evidence type="ECO:0000256" key="1">
    <source>
        <dbReference type="SAM" id="Phobius"/>
    </source>
</evidence>
<dbReference type="InterPro" id="IPR012337">
    <property type="entry name" value="RNaseH-like_sf"/>
</dbReference>
<dbReference type="SUPFAM" id="SSF53098">
    <property type="entry name" value="Ribonuclease H-like"/>
    <property type="match status" value="1"/>
</dbReference>
<dbReference type="Pfam" id="PF00075">
    <property type="entry name" value="RNase_H"/>
    <property type="match status" value="1"/>
</dbReference>
<dbReference type="PROSITE" id="PS50879">
    <property type="entry name" value="RNASE_H_1"/>
    <property type="match status" value="1"/>
</dbReference>
<dbReference type="InterPro" id="IPR036397">
    <property type="entry name" value="RNaseH_sf"/>
</dbReference>
<gene>
    <name evidence="3" type="ORF">NQ318_006453</name>
</gene>
<dbReference type="GO" id="GO:0003676">
    <property type="term" value="F:nucleic acid binding"/>
    <property type="evidence" value="ECO:0007669"/>
    <property type="project" value="InterPro"/>
</dbReference>
<proteinExistence type="predicted"/>
<feature type="transmembrane region" description="Helical" evidence="1">
    <location>
        <begin position="12"/>
        <end position="35"/>
    </location>
</feature>
<name>A0AAV8XR32_9CUCU</name>
<evidence type="ECO:0000259" key="2">
    <source>
        <dbReference type="PROSITE" id="PS50879"/>
    </source>
</evidence>
<protein>
    <recommendedName>
        <fullName evidence="2">RNase H type-1 domain-containing protein</fullName>
    </recommendedName>
</protein>
<evidence type="ECO:0000313" key="4">
    <source>
        <dbReference type="Proteomes" id="UP001162162"/>
    </source>
</evidence>
<keyword evidence="4" id="KW-1185">Reference proteome</keyword>
<keyword evidence="1" id="KW-1133">Transmembrane helix</keyword>
<dbReference type="EMBL" id="JAPWTK010000365">
    <property type="protein sequence ID" value="KAJ8941502.1"/>
    <property type="molecule type" value="Genomic_DNA"/>
</dbReference>
<dbReference type="GO" id="GO:0004523">
    <property type="term" value="F:RNA-DNA hybrid ribonuclease activity"/>
    <property type="evidence" value="ECO:0007669"/>
    <property type="project" value="InterPro"/>
</dbReference>
<dbReference type="AlphaFoldDB" id="A0AAV8XR32"/>
<dbReference type="Gene3D" id="3.30.420.10">
    <property type="entry name" value="Ribonuclease H-like superfamily/Ribonuclease H"/>
    <property type="match status" value="1"/>
</dbReference>
<dbReference type="InterPro" id="IPR002156">
    <property type="entry name" value="RNaseH_domain"/>
</dbReference>
<reference evidence="3" key="1">
    <citation type="journal article" date="2023" name="Insect Mol. Biol.">
        <title>Genome sequencing provides insights into the evolution of gene families encoding plant cell wall-degrading enzymes in longhorned beetles.</title>
        <authorList>
            <person name="Shin N.R."/>
            <person name="Okamura Y."/>
            <person name="Kirsch R."/>
            <person name="Pauchet Y."/>
        </authorList>
    </citation>
    <scope>NUCLEOTIDE SEQUENCE</scope>
    <source>
        <strain evidence="3">AMC_N1</strain>
    </source>
</reference>
<dbReference type="Proteomes" id="UP001162162">
    <property type="component" value="Unassembled WGS sequence"/>
</dbReference>
<dbReference type="CDD" id="cd09276">
    <property type="entry name" value="Rnase_HI_RT_non_LTR"/>
    <property type="match status" value="1"/>
</dbReference>
<keyword evidence="1" id="KW-0472">Membrane</keyword>